<evidence type="ECO:0000256" key="8">
    <source>
        <dbReference type="ARBA" id="ARBA00023136"/>
    </source>
</evidence>
<dbReference type="PANTHER" id="PTHR42711">
    <property type="entry name" value="ABC TRANSPORTER ATP-BINDING PROTEIN"/>
    <property type="match status" value="1"/>
</dbReference>
<dbReference type="Proteomes" id="UP000197032">
    <property type="component" value="Unassembled WGS sequence"/>
</dbReference>
<dbReference type="InterPro" id="IPR003439">
    <property type="entry name" value="ABC_transporter-like_ATP-bd"/>
</dbReference>
<keyword evidence="3" id="KW-0813">Transport</keyword>
<dbReference type="RefSeq" id="WP_088554992.1">
    <property type="nucleotide sequence ID" value="NZ_BDGJ01000195.1"/>
</dbReference>
<keyword evidence="5" id="KW-0547">Nucleotide-binding</keyword>
<comment type="similarity">
    <text evidence="2">Belongs to the ABC transporter superfamily.</text>
</comment>
<dbReference type="InterPro" id="IPR003593">
    <property type="entry name" value="AAA+_ATPase"/>
</dbReference>
<evidence type="ECO:0000259" key="9">
    <source>
        <dbReference type="PROSITE" id="PS50893"/>
    </source>
</evidence>
<evidence type="ECO:0000313" key="11">
    <source>
        <dbReference type="Proteomes" id="UP000197032"/>
    </source>
</evidence>
<keyword evidence="8" id="KW-0472">Membrane</keyword>
<dbReference type="InterPro" id="IPR017871">
    <property type="entry name" value="ABC_transporter-like_CS"/>
</dbReference>
<dbReference type="SMART" id="SM00382">
    <property type="entry name" value="AAA"/>
    <property type="match status" value="1"/>
</dbReference>
<dbReference type="GO" id="GO:0016887">
    <property type="term" value="F:ATP hydrolysis activity"/>
    <property type="evidence" value="ECO:0007669"/>
    <property type="project" value="InterPro"/>
</dbReference>
<dbReference type="SUPFAM" id="SSF52540">
    <property type="entry name" value="P-loop containing nucleoside triphosphate hydrolases"/>
    <property type="match status" value="1"/>
</dbReference>
<dbReference type="Pfam" id="PF00005">
    <property type="entry name" value="ABC_tran"/>
    <property type="match status" value="1"/>
</dbReference>
<dbReference type="PANTHER" id="PTHR42711:SF5">
    <property type="entry name" value="ABC TRANSPORTER ATP-BINDING PROTEIN NATA"/>
    <property type="match status" value="1"/>
</dbReference>
<accession>A0A1Z5HXB5</accession>
<dbReference type="GO" id="GO:0005524">
    <property type="term" value="F:ATP binding"/>
    <property type="evidence" value="ECO:0007669"/>
    <property type="project" value="UniProtKB-KW"/>
</dbReference>
<name>A0A1Z5HXB5_9FIRM</name>
<feature type="domain" description="ABC transporter" evidence="9">
    <location>
        <begin position="5"/>
        <end position="235"/>
    </location>
</feature>
<evidence type="ECO:0000256" key="3">
    <source>
        <dbReference type="ARBA" id="ARBA00022448"/>
    </source>
</evidence>
<keyword evidence="7" id="KW-1278">Translocase</keyword>
<dbReference type="FunFam" id="3.40.50.300:FF:000589">
    <property type="entry name" value="ABC transporter, ATP-binding subunit"/>
    <property type="match status" value="1"/>
</dbReference>
<keyword evidence="6" id="KW-0067">ATP-binding</keyword>
<keyword evidence="4" id="KW-1003">Cell membrane</keyword>
<sequence>MAAVVEARELVKKYKNFMAVKGISFSINRGECFGFLGPNGAGKTTTVAMIYCFLPVTAGELKVLGKDVKTDYRQIKSRLGVVWQENNLDPELTVFENLVVYASYFGISTPEAQKRAEELLNYFDLADKRNVTVDNLSGGMKRRLAIARGLINRPDLLILDEPTTGLDPEARRLIWQRLLELKEQGMTLILTTHYLEEASQLCDRLVIMDQGRILEEGKPADLVEKHIGRHVIELRVPTAEQSKILQLLQEYVQGYTAIGEMLFLYPGKKAAETLTALDRLAGAIYYRLQRPANLEDVFLKLTGRGLKNDQKHLS</sequence>
<dbReference type="EMBL" id="BDGJ01000195">
    <property type="protein sequence ID" value="GAW93955.1"/>
    <property type="molecule type" value="Genomic_DNA"/>
</dbReference>
<dbReference type="PROSITE" id="PS00211">
    <property type="entry name" value="ABC_TRANSPORTER_1"/>
    <property type="match status" value="1"/>
</dbReference>
<evidence type="ECO:0000256" key="1">
    <source>
        <dbReference type="ARBA" id="ARBA00004236"/>
    </source>
</evidence>
<dbReference type="PROSITE" id="PS50893">
    <property type="entry name" value="ABC_TRANSPORTER_2"/>
    <property type="match status" value="1"/>
</dbReference>
<dbReference type="InterPro" id="IPR050763">
    <property type="entry name" value="ABC_transporter_ATP-binding"/>
</dbReference>
<gene>
    <name evidence="10" type="ORF">KKC1_30750</name>
</gene>
<evidence type="ECO:0000256" key="5">
    <source>
        <dbReference type="ARBA" id="ARBA00022741"/>
    </source>
</evidence>
<evidence type="ECO:0000256" key="6">
    <source>
        <dbReference type="ARBA" id="ARBA00022840"/>
    </source>
</evidence>
<dbReference type="Gene3D" id="3.40.50.300">
    <property type="entry name" value="P-loop containing nucleotide triphosphate hydrolases"/>
    <property type="match status" value="1"/>
</dbReference>
<protein>
    <submittedName>
        <fullName evidence="10">Phosphonate-transporting ATPase</fullName>
    </submittedName>
</protein>
<comment type="caution">
    <text evidence="10">The sequence shown here is derived from an EMBL/GenBank/DDBJ whole genome shotgun (WGS) entry which is preliminary data.</text>
</comment>
<dbReference type="InterPro" id="IPR027417">
    <property type="entry name" value="P-loop_NTPase"/>
</dbReference>
<dbReference type="GO" id="GO:0005886">
    <property type="term" value="C:plasma membrane"/>
    <property type="evidence" value="ECO:0007669"/>
    <property type="project" value="UniProtKB-SubCell"/>
</dbReference>
<proteinExistence type="inferred from homology"/>
<evidence type="ECO:0000313" key="10">
    <source>
        <dbReference type="EMBL" id="GAW93955.1"/>
    </source>
</evidence>
<reference evidence="11" key="1">
    <citation type="journal article" date="2017" name="Appl. Environ. Microbiol.">
        <title>Genomic Analysis of Calderihabitans maritimus KKC1, a Thermophilic, Hydrogenogenic, Carboxydotrophic Bacterium Isolated from Marine Sediment.</title>
        <authorList>
            <person name="Omae K."/>
            <person name="Yoneda Y."/>
            <person name="Fukuyama Y."/>
            <person name="Yoshida T."/>
            <person name="Sako Y."/>
        </authorList>
    </citation>
    <scope>NUCLEOTIDE SEQUENCE [LARGE SCALE GENOMIC DNA]</scope>
    <source>
        <strain evidence="11">KKC1</strain>
    </source>
</reference>
<evidence type="ECO:0000256" key="4">
    <source>
        <dbReference type="ARBA" id="ARBA00022475"/>
    </source>
</evidence>
<dbReference type="AlphaFoldDB" id="A0A1Z5HXB5"/>
<dbReference type="OrthoDB" id="9804819at2"/>
<organism evidence="10 11">
    <name type="scientific">Calderihabitans maritimus</name>
    <dbReference type="NCBI Taxonomy" id="1246530"/>
    <lineage>
        <taxon>Bacteria</taxon>
        <taxon>Bacillati</taxon>
        <taxon>Bacillota</taxon>
        <taxon>Clostridia</taxon>
        <taxon>Neomoorellales</taxon>
        <taxon>Calderihabitantaceae</taxon>
        <taxon>Calderihabitans</taxon>
    </lineage>
</organism>
<evidence type="ECO:0000256" key="7">
    <source>
        <dbReference type="ARBA" id="ARBA00022967"/>
    </source>
</evidence>
<keyword evidence="11" id="KW-1185">Reference proteome</keyword>
<comment type="subcellular location">
    <subcellularLocation>
        <location evidence="1">Cell membrane</location>
    </subcellularLocation>
</comment>
<evidence type="ECO:0000256" key="2">
    <source>
        <dbReference type="ARBA" id="ARBA00005417"/>
    </source>
</evidence>